<dbReference type="SUPFAM" id="SSF56281">
    <property type="entry name" value="Metallo-hydrolase/oxidoreductase"/>
    <property type="match status" value="1"/>
</dbReference>
<organism evidence="2 3">
    <name type="scientific">Halalkalibacter krulwichiae</name>
    <dbReference type="NCBI Taxonomy" id="199441"/>
    <lineage>
        <taxon>Bacteria</taxon>
        <taxon>Bacillati</taxon>
        <taxon>Bacillota</taxon>
        <taxon>Bacilli</taxon>
        <taxon>Bacillales</taxon>
        <taxon>Bacillaceae</taxon>
        <taxon>Halalkalibacter</taxon>
    </lineage>
</organism>
<dbReference type="Pfam" id="PF00753">
    <property type="entry name" value="Lactamase_B"/>
    <property type="match status" value="1"/>
</dbReference>
<feature type="domain" description="Metallo-beta-lactamase" evidence="1">
    <location>
        <begin position="24"/>
        <end position="218"/>
    </location>
</feature>
<dbReference type="Gene3D" id="3.60.15.10">
    <property type="entry name" value="Ribonuclease Z/Hydroxyacylglutathione hydrolase-like"/>
    <property type="match status" value="1"/>
</dbReference>
<name>A0A1X9MG59_9BACI</name>
<evidence type="ECO:0000313" key="2">
    <source>
        <dbReference type="EMBL" id="ARK32406.1"/>
    </source>
</evidence>
<dbReference type="KEGG" id="bkw:BkAM31D_22500"/>
<sequence>MKINDHVYLVASGKMGFDLTHPSDCNVYLVEDQGELALIDSGTGDSVNDICSHIEALDFSLSQVNKIFLTHIHADHAGGAAALKERTGADVFVIESAYETLKAGDEEAIDLTTAKKFGFYPEDYQFTPCVADQLVKEGQEFSIGNLKLRVLETPGHSRFDVSYVIENKNGETYLFSGDTVFYDGKISMLHTQDFHLQTLAKSIEKLADIKANVLLPGHFHPALKHADTHIEKANQIFQSMGVPSNIVE</sequence>
<protein>
    <submittedName>
        <fullName evidence="2">Metallo-beta-lactamase L1</fullName>
        <ecNumber evidence="2">3.5.2.6</ecNumber>
    </submittedName>
</protein>
<evidence type="ECO:0000259" key="1">
    <source>
        <dbReference type="SMART" id="SM00849"/>
    </source>
</evidence>
<dbReference type="EMBL" id="CP020814">
    <property type="protein sequence ID" value="ARK32406.1"/>
    <property type="molecule type" value="Genomic_DNA"/>
</dbReference>
<dbReference type="STRING" id="199441.BkAM31D_22500"/>
<dbReference type="EC" id="3.5.2.6" evidence="2"/>
<dbReference type="InterPro" id="IPR050855">
    <property type="entry name" value="NDM-1-like"/>
</dbReference>
<dbReference type="Proteomes" id="UP000193006">
    <property type="component" value="Chromosome"/>
</dbReference>
<dbReference type="InterPro" id="IPR036866">
    <property type="entry name" value="RibonucZ/Hydroxyglut_hydro"/>
</dbReference>
<dbReference type="GO" id="GO:0008800">
    <property type="term" value="F:beta-lactamase activity"/>
    <property type="evidence" value="ECO:0007669"/>
    <property type="project" value="UniProtKB-EC"/>
</dbReference>
<gene>
    <name evidence="2" type="ORF">BkAM31D_22500</name>
</gene>
<evidence type="ECO:0000313" key="3">
    <source>
        <dbReference type="Proteomes" id="UP000193006"/>
    </source>
</evidence>
<dbReference type="PANTHER" id="PTHR42951:SF4">
    <property type="entry name" value="ACYL-COENZYME A THIOESTERASE MBLAC2"/>
    <property type="match status" value="1"/>
</dbReference>
<dbReference type="RefSeq" id="WP_084372326.1">
    <property type="nucleotide sequence ID" value="NZ_CP020814.1"/>
</dbReference>
<dbReference type="InterPro" id="IPR001279">
    <property type="entry name" value="Metallo-B-lactamas"/>
</dbReference>
<dbReference type="AlphaFoldDB" id="A0A1X9MG59"/>
<accession>A0A1X9MG59</accession>
<proteinExistence type="predicted"/>
<keyword evidence="2" id="KW-0378">Hydrolase</keyword>
<keyword evidence="3" id="KW-1185">Reference proteome</keyword>
<dbReference type="SMART" id="SM00849">
    <property type="entry name" value="Lactamase_B"/>
    <property type="match status" value="1"/>
</dbReference>
<dbReference type="PANTHER" id="PTHR42951">
    <property type="entry name" value="METALLO-BETA-LACTAMASE DOMAIN-CONTAINING"/>
    <property type="match status" value="1"/>
</dbReference>
<reference evidence="2 3" key="1">
    <citation type="submission" date="2017-04" db="EMBL/GenBank/DDBJ databases">
        <title>Bacillus krulwichiae AM31D Genome sequencing and assembly.</title>
        <authorList>
            <person name="Krulwich T.A."/>
            <person name="Anastor L."/>
            <person name="Ehrlich R."/>
            <person name="Ehrlich G.D."/>
            <person name="Janto B."/>
        </authorList>
    </citation>
    <scope>NUCLEOTIDE SEQUENCE [LARGE SCALE GENOMIC DNA]</scope>
    <source>
        <strain evidence="2 3">AM31D</strain>
    </source>
</reference>